<keyword evidence="3" id="KW-0812">Transmembrane</keyword>
<dbReference type="GO" id="GO:0005886">
    <property type="term" value="C:plasma membrane"/>
    <property type="evidence" value="ECO:0007669"/>
    <property type="project" value="UniProtKB-SubCell"/>
</dbReference>
<dbReference type="OrthoDB" id="9789675at2"/>
<evidence type="ECO:0000256" key="1">
    <source>
        <dbReference type="ARBA" id="ARBA00004401"/>
    </source>
</evidence>
<feature type="domain" description="Ancillary SecYEG translocon subunit/Cell division coordinator CpoB TPR" evidence="9">
    <location>
        <begin position="15"/>
        <end position="208"/>
    </location>
</feature>
<comment type="caution">
    <text evidence="10">The sequence shown here is derived from an EMBL/GenBank/DDBJ whole genome shotgun (WGS) entry which is preliminary data.</text>
</comment>
<keyword evidence="11" id="KW-1185">Reference proteome</keyword>
<dbReference type="PANTHER" id="PTHR38035">
    <property type="entry name" value="UPF0070 PROTEIN YFGM"/>
    <property type="match status" value="1"/>
</dbReference>
<dbReference type="InterPro" id="IPR026039">
    <property type="entry name" value="YfgM"/>
</dbReference>
<evidence type="ECO:0000256" key="4">
    <source>
        <dbReference type="ARBA" id="ARBA00022989"/>
    </source>
</evidence>
<evidence type="ECO:0000256" key="7">
    <source>
        <dbReference type="ARBA" id="ARBA00024197"/>
    </source>
</evidence>
<evidence type="ECO:0000256" key="3">
    <source>
        <dbReference type="ARBA" id="ARBA00022692"/>
    </source>
</evidence>
<keyword evidence="4" id="KW-1133">Transmembrane helix</keyword>
<dbReference type="RefSeq" id="WP_105053362.1">
    <property type="nucleotide sequence ID" value="NZ_BMYG01000001.1"/>
</dbReference>
<dbReference type="InterPro" id="IPR018704">
    <property type="entry name" value="SecYEG/CpoB_TPR"/>
</dbReference>
<evidence type="ECO:0000313" key="10">
    <source>
        <dbReference type="EMBL" id="PQJ54837.1"/>
    </source>
</evidence>
<evidence type="ECO:0000313" key="11">
    <source>
        <dbReference type="Proteomes" id="UP000239007"/>
    </source>
</evidence>
<dbReference type="GO" id="GO:0044877">
    <property type="term" value="F:protein-containing complex binding"/>
    <property type="evidence" value="ECO:0007669"/>
    <property type="project" value="InterPro"/>
</dbReference>
<dbReference type="InterPro" id="IPR011990">
    <property type="entry name" value="TPR-like_helical_dom_sf"/>
</dbReference>
<accession>A0A2S7UXX5</accession>
<dbReference type="EMBL" id="MSCH01000003">
    <property type="protein sequence ID" value="PQJ54837.1"/>
    <property type="molecule type" value="Genomic_DNA"/>
</dbReference>
<reference evidence="10 11" key="1">
    <citation type="submission" date="2016-12" db="EMBL/GenBank/DDBJ databases">
        <title>Diversity of luminous bacteria.</title>
        <authorList>
            <person name="Yoshizawa S."/>
            <person name="Kogure K."/>
        </authorList>
    </citation>
    <scope>NUCLEOTIDE SEQUENCE [LARGE SCALE GENOMIC DNA]</scope>
    <source>
        <strain evidence="10 11">SA4-48</strain>
    </source>
</reference>
<proteinExistence type="inferred from homology"/>
<keyword evidence="5" id="KW-0472">Membrane</keyword>
<keyword evidence="2" id="KW-1003">Cell membrane</keyword>
<comment type="subcellular location">
    <subcellularLocation>
        <location evidence="1">Cell membrane</location>
        <topology evidence="1">Single-pass type II membrane protein</topology>
    </subcellularLocation>
</comment>
<dbReference type="AlphaFoldDB" id="A0A2S7UXX5"/>
<evidence type="ECO:0000256" key="8">
    <source>
        <dbReference type="ARBA" id="ARBA00024235"/>
    </source>
</evidence>
<organism evidence="10 11">
    <name type="scientific">Psychrosphaera saromensis</name>
    <dbReference type="NCBI Taxonomy" id="716813"/>
    <lineage>
        <taxon>Bacteria</taxon>
        <taxon>Pseudomonadati</taxon>
        <taxon>Pseudomonadota</taxon>
        <taxon>Gammaproteobacteria</taxon>
        <taxon>Alteromonadales</taxon>
        <taxon>Pseudoalteromonadaceae</taxon>
        <taxon>Psychrosphaera</taxon>
    </lineage>
</organism>
<dbReference type="Gene3D" id="1.25.40.10">
    <property type="entry name" value="Tetratricopeptide repeat domain"/>
    <property type="match status" value="1"/>
</dbReference>
<keyword evidence="6" id="KW-0143">Chaperone</keyword>
<dbReference type="Proteomes" id="UP000239007">
    <property type="component" value="Unassembled WGS sequence"/>
</dbReference>
<dbReference type="Pfam" id="PF09976">
    <property type="entry name" value="TPR_21"/>
    <property type="match status" value="1"/>
</dbReference>
<evidence type="ECO:0000256" key="2">
    <source>
        <dbReference type="ARBA" id="ARBA00022475"/>
    </source>
</evidence>
<dbReference type="PIRSF" id="PIRSF006170">
    <property type="entry name" value="YfgM"/>
    <property type="match status" value="1"/>
</dbReference>
<sequence length="215" mass="23235">MEVYSTEEQQVEAIKSFWKENGSQIVVGVVLGLGGFGAWNWYVDKEAATQEAASVQYEEFVKVSQADTASSESVETELKAFTTTYGESGYGVFVQLLAAKQAVADGKFDVAANNLTSALTLTDSVSLKELVSLRLARIQIQLEQYDVALQTLGTINSDGYVARVAELVGDVHLAQGDKDKARMSYQLAADNDGLEGNNLLKMKLDDLALSSKTTS</sequence>
<dbReference type="PANTHER" id="PTHR38035:SF1">
    <property type="entry name" value="ANCILLARY SECYEG TRANSLOCON SUBUNIT"/>
    <property type="match status" value="1"/>
</dbReference>
<evidence type="ECO:0000256" key="6">
    <source>
        <dbReference type="ARBA" id="ARBA00023186"/>
    </source>
</evidence>
<protein>
    <recommendedName>
        <fullName evidence="8">Ancillary SecYEG translocon subunit</fullName>
    </recommendedName>
</protein>
<gene>
    <name evidence="10" type="ORF">BTO11_15050</name>
</gene>
<evidence type="ECO:0000256" key="5">
    <source>
        <dbReference type="ARBA" id="ARBA00023136"/>
    </source>
</evidence>
<name>A0A2S7UXX5_9GAMM</name>
<comment type="similarity">
    <text evidence="7">Belongs to the YfgM family.</text>
</comment>
<dbReference type="SUPFAM" id="SSF48452">
    <property type="entry name" value="TPR-like"/>
    <property type="match status" value="1"/>
</dbReference>
<evidence type="ECO:0000259" key="9">
    <source>
        <dbReference type="Pfam" id="PF09976"/>
    </source>
</evidence>